<reference evidence="1" key="1">
    <citation type="submission" date="2016-03" db="EMBL/GenBank/DDBJ databases">
        <authorList>
            <person name="Ploux O."/>
        </authorList>
    </citation>
    <scope>NUCLEOTIDE SEQUENCE</scope>
    <source>
        <tissue evidence="1">Mantle</tissue>
    </source>
</reference>
<dbReference type="EMBL" id="GELH01000054">
    <property type="protein sequence ID" value="JAS04218.1"/>
    <property type="molecule type" value="Transcribed_RNA"/>
</dbReference>
<protein>
    <submittedName>
        <fullName evidence="1">Uncharacterized protein</fullName>
    </submittedName>
</protein>
<name>A0A194APS3_PINFU</name>
<sequence length="71" mass="8852">MFIHGIIIMVLSQNIDFYICLHSFDYTYWKKYFDLTFRLSICKNFTNRKVFFTRFSFYLKLLFFLIKCFLS</sequence>
<organism evidence="1">
    <name type="scientific">Pinctada fucata</name>
    <name type="common">Akoya pearl oyster</name>
    <name type="synonym">Pinctada imbricata fucata</name>
    <dbReference type="NCBI Taxonomy" id="50426"/>
    <lineage>
        <taxon>Eukaryota</taxon>
        <taxon>Metazoa</taxon>
        <taxon>Spiralia</taxon>
        <taxon>Lophotrochozoa</taxon>
        <taxon>Mollusca</taxon>
        <taxon>Bivalvia</taxon>
        <taxon>Autobranchia</taxon>
        <taxon>Pteriomorphia</taxon>
        <taxon>Pterioida</taxon>
        <taxon>Pterioidea</taxon>
        <taxon>Pteriidae</taxon>
        <taxon>Pinctada</taxon>
    </lineage>
</organism>
<proteinExistence type="predicted"/>
<dbReference type="AlphaFoldDB" id="A0A194APS3"/>
<evidence type="ECO:0000313" key="1">
    <source>
        <dbReference type="EMBL" id="JAS04218.1"/>
    </source>
</evidence>
<accession>A0A194APS3</accession>